<dbReference type="OMA" id="KHELNMA"/>
<evidence type="ECO:0000313" key="1">
    <source>
        <dbReference type="EnsemblPlants" id="TraesCS1B02G166600.1"/>
    </source>
</evidence>
<dbReference type="EnsemblPlants" id="TraesCS1B02G166600.1">
    <property type="protein sequence ID" value="TraesCS1B02G166600.1"/>
    <property type="gene ID" value="TraesCS1B02G166600"/>
</dbReference>
<reference evidence="1" key="2">
    <citation type="submission" date="2018-10" db="UniProtKB">
        <authorList>
            <consortium name="EnsemblPlants"/>
        </authorList>
    </citation>
    <scope>IDENTIFICATION</scope>
</reference>
<keyword evidence="2" id="KW-1185">Reference proteome</keyword>
<name>A0A3B5YVA2_WHEAT</name>
<dbReference type="Gramene" id="TraesCS1B03G0489100.1">
    <property type="protein sequence ID" value="TraesCS1B03G0489100.1.CDS"/>
    <property type="gene ID" value="TraesCS1B03G0489100"/>
</dbReference>
<dbReference type="Gramene" id="TraesLAC1B03G00276030.1">
    <property type="protein sequence ID" value="TraesLAC1B03G00276030.1"/>
    <property type="gene ID" value="TraesLAC1B03G00276030"/>
</dbReference>
<proteinExistence type="predicted"/>
<reference evidence="1" key="1">
    <citation type="submission" date="2018-08" db="EMBL/GenBank/DDBJ databases">
        <authorList>
            <person name="Rossello M."/>
        </authorList>
    </citation>
    <scope>NUCLEOTIDE SEQUENCE [LARGE SCALE GENOMIC DNA]</scope>
    <source>
        <strain evidence="1">cv. Chinese Spring</strain>
    </source>
</reference>
<dbReference type="Gramene" id="TraesCS1B02G166600.1">
    <property type="protein sequence ID" value="TraesCS1B02G166600.1"/>
    <property type="gene ID" value="TraesCS1B02G166600"/>
</dbReference>
<sequence length="189" mass="21738">MVKIPYRMMLDILLETLGLPPAEYRTRVYDGSRVCVTVLFHTPTSYVGNDRNRMAIPRVQSVDHSMSEDSAAMEAIGYIKCTVKTEIRDYNYSTMKKLEEENRSLKHELNMARYNKKKMKTKIRSIKNKLMIATYEKKQNAMGWFVLTRYMHGLSDHISNVTALNMSPGEGPVDKIINDPLINIEKVAS</sequence>
<dbReference type="Proteomes" id="UP000019116">
    <property type="component" value="Chromosome 1B"/>
</dbReference>
<protein>
    <submittedName>
        <fullName evidence="1">Uncharacterized protein</fullName>
    </submittedName>
</protein>
<accession>A0A3B5YVA2</accession>
<dbReference type="AlphaFoldDB" id="A0A3B5YVA2"/>
<dbReference type="OrthoDB" id="709160at2759"/>
<evidence type="ECO:0000313" key="2">
    <source>
        <dbReference type="Proteomes" id="UP000019116"/>
    </source>
</evidence>
<organism evidence="1">
    <name type="scientific">Triticum aestivum</name>
    <name type="common">Wheat</name>
    <dbReference type="NCBI Taxonomy" id="4565"/>
    <lineage>
        <taxon>Eukaryota</taxon>
        <taxon>Viridiplantae</taxon>
        <taxon>Streptophyta</taxon>
        <taxon>Embryophyta</taxon>
        <taxon>Tracheophyta</taxon>
        <taxon>Spermatophyta</taxon>
        <taxon>Magnoliopsida</taxon>
        <taxon>Liliopsida</taxon>
        <taxon>Poales</taxon>
        <taxon>Poaceae</taxon>
        <taxon>BOP clade</taxon>
        <taxon>Pooideae</taxon>
        <taxon>Triticodae</taxon>
        <taxon>Triticeae</taxon>
        <taxon>Triticinae</taxon>
        <taxon>Triticum</taxon>
    </lineage>
</organism>